<reference evidence="4" key="2">
    <citation type="journal article" date="2018" name="BMC Genomics">
        <title>A manually annotated Actinidia chinensis var. chinensis (kiwifruit) genome highlights the challenges associated with draft genomes and gene prediction in plants.</title>
        <authorList>
            <person name="Pilkington S.M."/>
            <person name="Crowhurst R."/>
            <person name="Hilario E."/>
            <person name="Nardozza S."/>
            <person name="Fraser L."/>
            <person name="Peng Y."/>
            <person name="Gunaseelan K."/>
            <person name="Simpson R."/>
            <person name="Tahir J."/>
            <person name="Deroles S.C."/>
            <person name="Templeton K."/>
            <person name="Luo Z."/>
            <person name="Davy M."/>
            <person name="Cheng C."/>
            <person name="McNeilage M."/>
            <person name="Scaglione D."/>
            <person name="Liu Y."/>
            <person name="Zhang Q."/>
            <person name="Datson P."/>
            <person name="De Silva N."/>
            <person name="Gardiner S.E."/>
            <person name="Bassett H."/>
            <person name="Chagne D."/>
            <person name="McCallum J."/>
            <person name="Dzierzon H."/>
            <person name="Deng C."/>
            <person name="Wang Y.Y."/>
            <person name="Barron L."/>
            <person name="Manako K."/>
            <person name="Bowen J."/>
            <person name="Foster T.M."/>
            <person name="Erridge Z.A."/>
            <person name="Tiffin H."/>
            <person name="Waite C.N."/>
            <person name="Davies K.M."/>
            <person name="Grierson E.P."/>
            <person name="Laing W.A."/>
            <person name="Kirk R."/>
            <person name="Chen X."/>
            <person name="Wood M."/>
            <person name="Montefiori M."/>
            <person name="Brummell D.A."/>
            <person name="Schwinn K.E."/>
            <person name="Catanach A."/>
            <person name="Fullerton C."/>
            <person name="Li D."/>
            <person name="Meiyalaghan S."/>
            <person name="Nieuwenhuizen N."/>
            <person name="Read N."/>
            <person name="Prakash R."/>
            <person name="Hunter D."/>
            <person name="Zhang H."/>
            <person name="McKenzie M."/>
            <person name="Knabel M."/>
            <person name="Harris A."/>
            <person name="Allan A.C."/>
            <person name="Gleave A."/>
            <person name="Chen A."/>
            <person name="Janssen B.J."/>
            <person name="Plunkett B."/>
            <person name="Ampomah-Dwamena C."/>
            <person name="Voogd C."/>
            <person name="Leif D."/>
            <person name="Lafferty D."/>
            <person name="Souleyre E.J.F."/>
            <person name="Varkonyi-Gasic E."/>
            <person name="Gambi F."/>
            <person name="Hanley J."/>
            <person name="Yao J.L."/>
            <person name="Cheung J."/>
            <person name="David K.M."/>
            <person name="Warren B."/>
            <person name="Marsh K."/>
            <person name="Snowden K.C."/>
            <person name="Lin-Wang K."/>
            <person name="Brian L."/>
            <person name="Martinez-Sanchez M."/>
            <person name="Wang M."/>
            <person name="Ileperuma N."/>
            <person name="Macnee N."/>
            <person name="Campin R."/>
            <person name="McAtee P."/>
            <person name="Drummond R.S.M."/>
            <person name="Espley R.V."/>
            <person name="Ireland H.S."/>
            <person name="Wu R."/>
            <person name="Atkinson R.G."/>
            <person name="Karunairetnam S."/>
            <person name="Bulley S."/>
            <person name="Chunkath S."/>
            <person name="Hanley Z."/>
            <person name="Storey R."/>
            <person name="Thrimawithana A.H."/>
            <person name="Thomson S."/>
            <person name="David C."/>
            <person name="Testolin R."/>
            <person name="Huang H."/>
            <person name="Hellens R.P."/>
            <person name="Schaffer R.J."/>
        </authorList>
    </citation>
    <scope>NUCLEOTIDE SEQUENCE [LARGE SCALE GENOMIC DNA]</scope>
    <source>
        <strain evidence="4">cv. Red5</strain>
    </source>
</reference>
<keyword evidence="4" id="KW-1185">Reference proteome</keyword>
<feature type="coiled-coil region" evidence="1">
    <location>
        <begin position="227"/>
        <end position="254"/>
    </location>
</feature>
<dbReference type="PANTHER" id="PTHR31071:SF2">
    <property type="entry name" value="ACTIN CYTOSKELETON-REGULATORY COMPLEX PAN-LIKE PROTEIN"/>
    <property type="match status" value="1"/>
</dbReference>
<feature type="region of interest" description="Disordered" evidence="2">
    <location>
        <begin position="1"/>
        <end position="95"/>
    </location>
</feature>
<evidence type="ECO:0000256" key="1">
    <source>
        <dbReference type="SAM" id="Coils"/>
    </source>
</evidence>
<dbReference type="PANTHER" id="PTHR31071">
    <property type="entry name" value="GB|AAF24581.1"/>
    <property type="match status" value="1"/>
</dbReference>
<proteinExistence type="predicted"/>
<accession>A0A2R6QDB6</accession>
<feature type="region of interest" description="Disordered" evidence="2">
    <location>
        <begin position="506"/>
        <end position="547"/>
    </location>
</feature>
<evidence type="ECO:0000313" key="4">
    <source>
        <dbReference type="Proteomes" id="UP000241394"/>
    </source>
</evidence>
<dbReference type="InterPro" id="IPR043424">
    <property type="entry name" value="BLT-like"/>
</dbReference>
<dbReference type="Proteomes" id="UP000241394">
    <property type="component" value="Chromosome LG17"/>
</dbReference>
<dbReference type="InParanoid" id="A0A2R6QDB6"/>
<feature type="coiled-coil region" evidence="1">
    <location>
        <begin position="281"/>
        <end position="371"/>
    </location>
</feature>
<dbReference type="EMBL" id="NKQK01000017">
    <property type="protein sequence ID" value="PSS06136.1"/>
    <property type="molecule type" value="Genomic_DNA"/>
</dbReference>
<dbReference type="OMA" id="MKMRDEV"/>
<name>A0A2R6QDB6_ACTCC</name>
<dbReference type="OrthoDB" id="1927957at2759"/>
<comment type="caution">
    <text evidence="3">The sequence shown here is derived from an EMBL/GenBank/DDBJ whole genome shotgun (WGS) entry which is preliminary data.</text>
</comment>
<sequence length="693" mass="78514">MKITSKTDLPAILSSKALNHSPDSDLQPKPKPQKPSRRKASCSAAGVRLRRDGATAGRRSRPETPLLRWKFDDGAKEQRPQLETGRESRRRRKEAVVSGRKLAAVLWKLLPPEVPPAAALSEKCDFPKKDRLGFQDGANHIGLPFLGHHNQRTRSSEAKNLLQSPRSVSGPQNGYLYKFDPTFQFSNSAMEGATKWDPISMKTSDEVQRIYGHSKHLNQQVHAISALSSMEVELEQAQARIHELETEKGSSKKKLEHFLKKLSEERATWRSREHEKIRAIIDDVKADLNRERKNRQRLEIVNSKLVNELADAKLSAKCFLQDYEKERKARELIEEVCDELANEIGEDKAEVEALKRESMKLREEVEDERKMLQMAEVWREERCQMKLIDAKVMLEEKYSQMNKLVADLEGFLISRNATLDVEEMRNAEFLLQAATSVNTQEIKKFTYEQPNPDDIYSVFEEVNFGGANEKEIEPRVGYSPASCASRIHTVSPDGIVFNKDSTQRHSSAYVDHSGDEDESGWETVSHLEDQGSSYSPEGSDPSVNKIRCDSNVSESRTEWQENECKDTPITEINEVCAAPKTHLKKVSSIVRLWRSCPNNSENFKIISVDRMNGRLSNGSINSSDRDSAKGEISTANLVGQWSSPDSGNPQTQGMKGCIEWPRGMQKSSLKAKLLEARMESQKIQLKQVLKQKI</sequence>
<gene>
    <name evidence="3" type="ORF">CEY00_Acc19409</name>
</gene>
<reference evidence="3 4" key="1">
    <citation type="submission" date="2017-07" db="EMBL/GenBank/DDBJ databases">
        <title>An improved, manually edited Actinidia chinensis var. chinensis (kiwifruit) genome highlights the challenges associated with draft genomes and gene prediction in plants.</title>
        <authorList>
            <person name="Pilkington S."/>
            <person name="Crowhurst R."/>
            <person name="Hilario E."/>
            <person name="Nardozza S."/>
            <person name="Fraser L."/>
            <person name="Peng Y."/>
            <person name="Gunaseelan K."/>
            <person name="Simpson R."/>
            <person name="Tahir J."/>
            <person name="Deroles S."/>
            <person name="Templeton K."/>
            <person name="Luo Z."/>
            <person name="Davy M."/>
            <person name="Cheng C."/>
            <person name="Mcneilage M."/>
            <person name="Scaglione D."/>
            <person name="Liu Y."/>
            <person name="Zhang Q."/>
            <person name="Datson P."/>
            <person name="De Silva N."/>
            <person name="Gardiner S."/>
            <person name="Bassett H."/>
            <person name="Chagne D."/>
            <person name="Mccallum J."/>
            <person name="Dzierzon H."/>
            <person name="Deng C."/>
            <person name="Wang Y.-Y."/>
            <person name="Barron N."/>
            <person name="Manako K."/>
            <person name="Bowen J."/>
            <person name="Foster T."/>
            <person name="Erridge Z."/>
            <person name="Tiffin H."/>
            <person name="Waite C."/>
            <person name="Davies K."/>
            <person name="Grierson E."/>
            <person name="Laing W."/>
            <person name="Kirk R."/>
            <person name="Chen X."/>
            <person name="Wood M."/>
            <person name="Montefiori M."/>
            <person name="Brummell D."/>
            <person name="Schwinn K."/>
            <person name="Catanach A."/>
            <person name="Fullerton C."/>
            <person name="Li D."/>
            <person name="Meiyalaghan S."/>
            <person name="Nieuwenhuizen N."/>
            <person name="Read N."/>
            <person name="Prakash R."/>
            <person name="Hunter D."/>
            <person name="Zhang H."/>
            <person name="Mckenzie M."/>
            <person name="Knabel M."/>
            <person name="Harris A."/>
            <person name="Allan A."/>
            <person name="Chen A."/>
            <person name="Janssen B."/>
            <person name="Plunkett B."/>
            <person name="Dwamena C."/>
            <person name="Voogd C."/>
            <person name="Leif D."/>
            <person name="Lafferty D."/>
            <person name="Souleyre E."/>
            <person name="Varkonyi-Gasic E."/>
            <person name="Gambi F."/>
            <person name="Hanley J."/>
            <person name="Yao J.-L."/>
            <person name="Cheung J."/>
            <person name="David K."/>
            <person name="Warren B."/>
            <person name="Marsh K."/>
            <person name="Snowden K."/>
            <person name="Lin-Wang K."/>
            <person name="Brian L."/>
            <person name="Martinez-Sanchez M."/>
            <person name="Wang M."/>
            <person name="Ileperuma N."/>
            <person name="Macnee N."/>
            <person name="Campin R."/>
            <person name="Mcatee P."/>
            <person name="Drummond R."/>
            <person name="Espley R."/>
            <person name="Ireland H."/>
            <person name="Wu R."/>
            <person name="Atkinson R."/>
            <person name="Karunairetnam S."/>
            <person name="Bulley S."/>
            <person name="Chunkath S."/>
            <person name="Hanley Z."/>
            <person name="Storey R."/>
            <person name="Thrimawithana A."/>
            <person name="Thomson S."/>
            <person name="David C."/>
            <person name="Testolin R."/>
        </authorList>
    </citation>
    <scope>NUCLEOTIDE SEQUENCE [LARGE SCALE GENOMIC DNA]</scope>
    <source>
        <strain evidence="4">cv. Red5</strain>
        <tissue evidence="3">Young leaf</tissue>
    </source>
</reference>
<protein>
    <submittedName>
        <fullName evidence="3">Uncharacterized protein</fullName>
    </submittedName>
</protein>
<feature type="compositionally biased region" description="Basic residues" evidence="2">
    <location>
        <begin position="31"/>
        <end position="40"/>
    </location>
</feature>
<keyword evidence="1" id="KW-0175">Coiled coil</keyword>
<organism evidence="3 4">
    <name type="scientific">Actinidia chinensis var. chinensis</name>
    <name type="common">Chinese soft-hair kiwi</name>
    <dbReference type="NCBI Taxonomy" id="1590841"/>
    <lineage>
        <taxon>Eukaryota</taxon>
        <taxon>Viridiplantae</taxon>
        <taxon>Streptophyta</taxon>
        <taxon>Embryophyta</taxon>
        <taxon>Tracheophyta</taxon>
        <taxon>Spermatophyta</taxon>
        <taxon>Magnoliopsida</taxon>
        <taxon>eudicotyledons</taxon>
        <taxon>Gunneridae</taxon>
        <taxon>Pentapetalae</taxon>
        <taxon>asterids</taxon>
        <taxon>Ericales</taxon>
        <taxon>Actinidiaceae</taxon>
        <taxon>Actinidia</taxon>
    </lineage>
</organism>
<evidence type="ECO:0000313" key="3">
    <source>
        <dbReference type="EMBL" id="PSS06136.1"/>
    </source>
</evidence>
<dbReference type="FunCoup" id="A0A2R6QDB6">
    <property type="interactions" value="3535"/>
</dbReference>
<feature type="compositionally biased region" description="Basic and acidic residues" evidence="2">
    <location>
        <begin position="69"/>
        <end position="87"/>
    </location>
</feature>
<evidence type="ECO:0000256" key="2">
    <source>
        <dbReference type="SAM" id="MobiDB-lite"/>
    </source>
</evidence>
<dbReference type="AlphaFoldDB" id="A0A2R6QDB6"/>
<dbReference type="STRING" id="1590841.A0A2R6QDB6"/>
<dbReference type="Gramene" id="PSS06136">
    <property type="protein sequence ID" value="PSS06136"/>
    <property type="gene ID" value="CEY00_Acc19409"/>
</dbReference>